<name>A0A1J6KAC0_NICAT</name>
<comment type="caution">
    <text evidence="2">The sequence shown here is derived from an EMBL/GenBank/DDBJ whole genome shotgun (WGS) entry which is preliminary data.</text>
</comment>
<protein>
    <submittedName>
        <fullName evidence="2">Uncharacterized protein</fullName>
    </submittedName>
</protein>
<evidence type="ECO:0000313" key="3">
    <source>
        <dbReference type="Proteomes" id="UP000187609"/>
    </source>
</evidence>
<feature type="compositionally biased region" description="Polar residues" evidence="1">
    <location>
        <begin position="1"/>
        <end position="19"/>
    </location>
</feature>
<dbReference type="Proteomes" id="UP000187609">
    <property type="component" value="Unassembled WGS sequence"/>
</dbReference>
<dbReference type="AlphaFoldDB" id="A0A1J6KAC0"/>
<dbReference type="EMBL" id="MJEQ01006292">
    <property type="protein sequence ID" value="OIT19763.1"/>
    <property type="molecule type" value="Genomic_DNA"/>
</dbReference>
<dbReference type="Gramene" id="OIT19763">
    <property type="protein sequence ID" value="OIT19763"/>
    <property type="gene ID" value="A4A49_40196"/>
</dbReference>
<feature type="compositionally biased region" description="Acidic residues" evidence="1">
    <location>
        <begin position="85"/>
        <end position="94"/>
    </location>
</feature>
<evidence type="ECO:0000313" key="2">
    <source>
        <dbReference type="EMBL" id="OIT19763.1"/>
    </source>
</evidence>
<keyword evidence="3" id="KW-1185">Reference proteome</keyword>
<accession>A0A1J6KAC0</accession>
<reference evidence="2" key="1">
    <citation type="submission" date="2016-11" db="EMBL/GenBank/DDBJ databases">
        <title>The genome of Nicotiana attenuata.</title>
        <authorList>
            <person name="Xu S."/>
            <person name="Brockmoeller T."/>
            <person name="Gaquerel E."/>
            <person name="Navarro A."/>
            <person name="Kuhl H."/>
            <person name="Gase K."/>
            <person name="Ling Z."/>
            <person name="Zhou W."/>
            <person name="Kreitzer C."/>
            <person name="Stanke M."/>
            <person name="Tang H."/>
            <person name="Lyons E."/>
            <person name="Pandey P."/>
            <person name="Pandey S.P."/>
            <person name="Timmermann B."/>
            <person name="Baldwin I.T."/>
        </authorList>
    </citation>
    <scope>NUCLEOTIDE SEQUENCE [LARGE SCALE GENOMIC DNA]</scope>
    <source>
        <strain evidence="2">UT</strain>
    </source>
</reference>
<organism evidence="2 3">
    <name type="scientific">Nicotiana attenuata</name>
    <name type="common">Coyote tobacco</name>
    <dbReference type="NCBI Taxonomy" id="49451"/>
    <lineage>
        <taxon>Eukaryota</taxon>
        <taxon>Viridiplantae</taxon>
        <taxon>Streptophyta</taxon>
        <taxon>Embryophyta</taxon>
        <taxon>Tracheophyta</taxon>
        <taxon>Spermatophyta</taxon>
        <taxon>Magnoliopsida</taxon>
        <taxon>eudicotyledons</taxon>
        <taxon>Gunneridae</taxon>
        <taxon>Pentapetalae</taxon>
        <taxon>asterids</taxon>
        <taxon>lamiids</taxon>
        <taxon>Solanales</taxon>
        <taxon>Solanaceae</taxon>
        <taxon>Nicotianoideae</taxon>
        <taxon>Nicotianeae</taxon>
        <taxon>Nicotiana</taxon>
    </lineage>
</organism>
<feature type="region of interest" description="Disordered" evidence="1">
    <location>
        <begin position="75"/>
        <end position="107"/>
    </location>
</feature>
<proteinExistence type="predicted"/>
<feature type="compositionally biased region" description="Polar residues" evidence="1">
    <location>
        <begin position="43"/>
        <end position="57"/>
    </location>
</feature>
<feature type="region of interest" description="Disordered" evidence="1">
    <location>
        <begin position="1"/>
        <end position="60"/>
    </location>
</feature>
<evidence type="ECO:0000256" key="1">
    <source>
        <dbReference type="SAM" id="MobiDB-lite"/>
    </source>
</evidence>
<gene>
    <name evidence="2" type="ORF">A4A49_40196</name>
</gene>
<sequence length="165" mass="17709">MSENQGTQNISSIVPTASSPVEAPVIEPTLSTPTSPNPELESQAPSVSSPTQLNTGFHRSRKTWTPKKFVAVTSPSASPKKMVEEDTVEEEENQEISSLPVEENSAMSTPGIDLNAVNYIDNAFSMPSKCTLELQEQKTIENILSIATEGSLVGGYEGMYETNGS</sequence>